<dbReference type="Proteomes" id="UP001153331">
    <property type="component" value="Unassembled WGS sequence"/>
</dbReference>
<protein>
    <submittedName>
        <fullName evidence="1">Uncharacterized protein</fullName>
    </submittedName>
</protein>
<proteinExistence type="predicted"/>
<reference evidence="1" key="1">
    <citation type="submission" date="2022-11" db="EMBL/GenBank/DDBJ databases">
        <title>Genome Sequence of Boeremia exigua.</title>
        <authorList>
            <person name="Buettner E."/>
        </authorList>
    </citation>
    <scope>NUCLEOTIDE SEQUENCE</scope>
    <source>
        <strain evidence="1">CU02</strain>
    </source>
</reference>
<evidence type="ECO:0000313" key="1">
    <source>
        <dbReference type="EMBL" id="KAJ8109627.1"/>
    </source>
</evidence>
<organism evidence="1 2">
    <name type="scientific">Boeremia exigua</name>
    <dbReference type="NCBI Taxonomy" id="749465"/>
    <lineage>
        <taxon>Eukaryota</taxon>
        <taxon>Fungi</taxon>
        <taxon>Dikarya</taxon>
        <taxon>Ascomycota</taxon>
        <taxon>Pezizomycotina</taxon>
        <taxon>Dothideomycetes</taxon>
        <taxon>Pleosporomycetidae</taxon>
        <taxon>Pleosporales</taxon>
        <taxon>Pleosporineae</taxon>
        <taxon>Didymellaceae</taxon>
        <taxon>Boeremia</taxon>
    </lineage>
</organism>
<gene>
    <name evidence="1" type="ORF">OPT61_g7323</name>
</gene>
<evidence type="ECO:0000313" key="2">
    <source>
        <dbReference type="Proteomes" id="UP001153331"/>
    </source>
</evidence>
<name>A0ACC2I2N8_9PLEO</name>
<comment type="caution">
    <text evidence="1">The sequence shown here is derived from an EMBL/GenBank/DDBJ whole genome shotgun (WGS) entry which is preliminary data.</text>
</comment>
<keyword evidence="2" id="KW-1185">Reference proteome</keyword>
<accession>A0ACC2I2N8</accession>
<sequence length="4205" mass="466688">MSSPSASTTAQQQGEARAAILASLASIGTSVDADLRTRTADLHANSAAIAKQEQELAKQTAALRKESDKWQKLGDTSTKKLNEIGDVQNWAEILERDLLVLEETVRLADEERTGGREGRGKQRDYAYCWGQIVAEWESRSNEVISHPGACVNDTEAAAIDSKSDNTQPHTTRTTEVYLTVLGISHLPKTPRQLRRPHACTFDLRAPGANMRIKKQATSRHESTLSPMIADFIRATESIPLYQLPAHLASFPKQWPFPRGDAYHWIPVLNRFDRILELFIQEYELVDGPQTQPFQRRLLLKGDAEDGATAADSSTTDAILDKLHLSQDGDRELIEQLLGFTRMLLENCGNRSLYSSSERLDKLLNTTSTSLLKATLRLGHRLSQRYQAARLRLAPATLHPSLLSSHYNIGLDKIQKLSAPFAKGPTAAAPIFGTPAGKGKDKASGDRRSEPDRFNPADLTGLYKLPESTLKQDFGGIYISYYEPTATTEESSNKLPPPSTEPPSTPTPVRRTSNMRNQTPRTPQSAPSAPNAESPNTPAFTPGELGSRPNGPKTFEMSADRVAKTDIHDLLKQGLAELPASVHYELLHKLRSAKMLSSGTSGRDDAVAVRLLAIANMGFVHGEKEFHSRLGQQDADEPRRLQLAFQLSELVQPPGDGMSGISIELQTLTFNALEALVKHKTKAADICTALSVNVNHGVLFFIVRKLVAGLSIEDGAQIDLEEDEWRDAVFTLLNTIPQSQSRTGEAMVSAGLLEILVEVLKLRTNKAERNQPKILNFLDTFVYNLQHAFAALVSAKGLEIIADLMQYEVDTSKKLAEENKGMPTEYKTQLTDYQIPFYHQQTLRWLFKFLNHMMSHTGGNFDRLMRQLIDSSQLLTALRTVLSNASIFGSTVWSMAVNVLTSFIHNEPTSYQVIAEAGLSDAFLETVAGEPASEATAAAIASLTDATSHQPKQAYKPRKPGQPLATGILPVAEAISTLPPAFGAICLAEAGMKLFQSSKALPRFFEIFESPAHVKALDADTEMPTMIGNTFDELVRHHPPLKARVLSCLSELIARVVQLCAEKAEREGAGAKLWTEDSDGKLLVAGGRGALVGSQSVTGVEQATPPAKDVKMQDADEQVTAQSSSEAVSIDEIVDTEDSSKGPTTSQYIRVLCRFLSGFFANHTMCAAFIEMDGVESILDISNLACLDPKAKESRSMGEEFGRVVQVLVEQKPHITVPSLIKRTQRSLEQLKPLLNHSGGKAFFAPFTSNPTQNDEATKNGTTYVKALVSTHTLVSAMALTFQSQMFSPRSQHNVSAQVNLADMYARLVDSLGKLHRSCVWEEILLQRNMPTAWEKETRIISPGFGVAEADHILGMGSSNRHSDPTEGATSEGATPSQEVASTGPIPSQDSAQFKNTQTLRSLLSRIPLEIAPFFQSLGRLLLSRRTLETYQKQCATIVSDQLAQATIDQLQFEAPQQSGSVEDRYAYLIVTLTSLSQLMIDPHMDRTQALTLLLVSFRNLGGFEVLADVLNKFYESACEESRKDGDDASEESKRILHLSLGGIKIMLAFYAQITNNKIISESPQTSSMTNRPERDHSRADYFSAAQFLVELRYAAIKPVEKIWNSSLIDKATTSIVKTSINILRSVLECEGEHGACKSVDKIPKRNKPIIKPWAPRNGEHMIRLKEAGFDESLAEEALYRCCDNYNLAQDYCQNQSHGQSLRNSIPQYEIEARGPPSASPSRAEVVVPEHADTASMSTGDDTNVEGTAEAPDATSVRMEDATIDASEQMPDPSSNTPVPESQLSQPFVAPHDALAYQKRMAVGNKADLVALDDLDTERATLRQNLVDRSLDVLNSHDGVTFELADLITAAVAKASDPPSMRSDIGETLVQSLISYQSEDDFRSQGKKIAASAHLLALVLQDKDFYEVIVEGLKDNFAALLGFIKIFPNQTPEESSPWIGQILLIVERLLAEDQLPHQIQWTPPTTDSQQEASVDDLPEPIVSIEEKNHLFQAIMDVLPRIGKDESLALSVTRVLVMLTRTRKIASRLAEKRNIQRIFLMIKQLAGVTNEGLRSAFMIVLRHMIEDDAMIRQLMRTEIQQMFESRDRRQTDTTGYTRQMYALAVRAPEIFVEVTNEKLQLARFEPNQRTQTLMLKRDDSPTAAPNANTEPSDPTAEADKPKESSELPAQKPVLERTKTTDLKLPVVENPDGVIHYLLCELLAYKEIEDKPEPSKPADSVPETSESSEATADAPLNPEGVATPSTTVSEPSKPEKPTFKADAHPIYIYRCFILRCLSELLQSYNRTKIEFINFSRKADPYTMTPSKPRSGVLNYLLNVLVPIGTLNHEGDLAFKKKLATSNCAIDLIVSLCNKTGENALPKTEASQMSPYAETEQDLLFVRKFVLEHALKAFKDASSSDEALDMKYSRLLGIADIFSRMVSQRANGELLTSNADLTPNLKQMAKIMYEKNFITILTTAISDVDLNFPNAKRVVKYILKPLKWLCYVAMDLSTHYDDSSAPDSADESEISTASDDDLVENAREETPDLFRNSTLGLFEPHDDYESDDEEDEDDEEMMYDDPYADDMEYDEAGELGDDDVVSDEDDEMLEMDIDDMGPIEGLPGDVDVEIELDDGQDGIESGTDDDSEDDDEDDEDEDDMDDDDDEEMDAEDAMAAMDELVEELEEVTGDDEGGSLADDQEAWSDEGDDFPPGMNGGNMPGNPLSGFILDPPQLLEQMRQGGDIEDFLGDEMGEDGMHSNQTTLRLLLTCPGEEDEEEEYDEDDIHYDPGMEDDEDGIPELGWGGGGWDEPVAPTSRHTHRLSPWMFPAGPGDRILVPAYRSHRPGAGPRATDDGVNPLLQRGSRSHGRDGPAGRGESDWVHAIEGRGPRAANADSPVSFISNLLNAMSQGNAPQLQQHGGAIHLSFNNLPIGFPPFDVGLHRGIAPPRPGHVPRSAREDPHSAVTFSKAFTSQRWQEEARILYGPSAIEKSQRVINSILKLMVPPALEAAKKREEERKAELARKAKEEQERREQREREEREAREKEEMQRQEREAAEAAEAASRAAESATSNDAPGQPATATEGTSMEGVEAGPTEPEAPAQPVQRITTTLRGREYDITELGIDLEYLDALPEELREEVLLQQVAERRQEQRQQQAQRARQEQQAQQQSSGQAGQAGQASNAAQEEPTELDEEFLAALPPEMRAELLHQEAADRRRREREENRRRNATNAGAPAPQAEDLDPASFFATLDPALRAAVLMDTDEDTLRQLPPEISAEARAYGGDRRLNQFEFGYQRGGRRGQAEDSAQKKKARPCVQMLDKAGVATLLRLMFIPQQGSAKSSLSSILRYVCENRQNRAEVISILLSILQDGSADVNAVERSFAQLSLRAKQPQQPADKTPKLSRKNGALSINSDVSPLMVVQQCLNTLAQLTEKNPAVWQFFLTEHETGVGFKNRSNRKGKGKDTKSTRYPVNALLTLLDRKLIVESSAIMEQLTALLRIITYPLQQIKKDKEKAVEEAKKAAEAAEAGPSSETAATGSGQTPATQQTGQDTEMATFTDPTAPATTTKEGEDSLAKPEVTKTEEEKGRKHRTITPPDIPENNLRLVAKILAARECNSKVFQETLSVISNLSPIPGAKEIFGQELLGIAKDLAKNILDDLVSLTTQVSKAESHTDVQGIALAKFSPATSDQTKLLRALTALDYLFDPSRDNKDKPEASAEALEPKQKEDILLTLYEDAAFAPLWTKLSDCLTVIRERGNMLNIATTLLPLIESLMVVCKNTTLKELPLSKILPKEFALSSPPPENKMENLFFNFTEEHRKILNDLVRQNPKLMSGTFSLLVKNSKVLEFDNKRNYFNRKLHSRGSDRQPHQPLQLSVRRDQVFLDSFKSLYFKSAEEMKYGKLSIRFHGEEGVDAGGVTREWFQVIARQMFNADYALFVPVASDRTTFHPNRLSSINPEHLMFFKFIGRIIGKALYEGRVLDCHFSRAVYKQIMSKQVNLKDMETLDLEYYKSLEWMLHNDITDIITETFSTEVEAFGEMQTVDLIENGRNIPVTEDNKHEYIRLITEYRLTGAVEEQLKEFLRGFHDIVPAELVSIFSEQELELLISGLPDINVDDWKNNTEYHNYTAASPQIQWFWRAVRTFEKEEQAKLLQFVTGTSKVPLNGFKELEGMNGFSKFNIHRDYGSKDRLPSSHTCFNQLDLPEYESYEDLRKALYTAMTAGGEYFGFA</sequence>
<dbReference type="EMBL" id="JAPHNI010000590">
    <property type="protein sequence ID" value="KAJ8109627.1"/>
    <property type="molecule type" value="Genomic_DNA"/>
</dbReference>